<proteinExistence type="predicted"/>
<dbReference type="InterPro" id="IPR002508">
    <property type="entry name" value="MurNAc-LAA_cat"/>
</dbReference>
<dbReference type="GO" id="GO:0008745">
    <property type="term" value="F:N-acetylmuramoyl-L-alanine amidase activity"/>
    <property type="evidence" value="ECO:0007669"/>
    <property type="project" value="InterPro"/>
</dbReference>
<dbReference type="Pfam" id="PF01520">
    <property type="entry name" value="Amidase_3"/>
    <property type="match status" value="1"/>
</dbReference>
<evidence type="ECO:0000313" key="2">
    <source>
        <dbReference type="EMBL" id="DAD83828.1"/>
    </source>
</evidence>
<evidence type="ECO:0000259" key="1">
    <source>
        <dbReference type="SMART" id="SM00646"/>
    </source>
</evidence>
<reference evidence="2" key="1">
    <citation type="journal article" date="2021" name="Proc. Natl. Acad. Sci. U.S.A.">
        <title>A Catalog of Tens of Thousands of Viruses from Human Metagenomes Reveals Hidden Associations with Chronic Diseases.</title>
        <authorList>
            <person name="Tisza M.J."/>
            <person name="Buck C.B."/>
        </authorList>
    </citation>
    <scope>NUCLEOTIDE SEQUENCE</scope>
    <source>
        <strain evidence="2">CtJfU3</strain>
    </source>
</reference>
<dbReference type="SMART" id="SM00646">
    <property type="entry name" value="Ami_3"/>
    <property type="match status" value="1"/>
</dbReference>
<sequence>MRIGLNAGHTLNGPGSGAVGVLIESVETRRIVQAITPMLQAAGCEVVDCTVDKAASQSAYLKEVVKLANRQDLDWFISFHLNNDAAKKGKGVEAYTYQGRQYPDAVEVCELIAALGLKNRGVKEGSGLYVIKKTKAKSILFEICFVNEPDASTYQRQFDEICKAIVYGLADYVGAVTKPEPPSALPEKKQYVRVKCDNLSIRSKPSWADDAVCGTVRKNEVFTISEGPITVGNGKMYRLKSGVYITAAEEYVETYEK</sequence>
<dbReference type="InterPro" id="IPR050695">
    <property type="entry name" value="N-acetylmuramoyl_amidase_3"/>
</dbReference>
<accession>A0A8S5MNP1</accession>
<dbReference type="PANTHER" id="PTHR30404">
    <property type="entry name" value="N-ACETYLMURAMOYL-L-ALANINE AMIDASE"/>
    <property type="match status" value="1"/>
</dbReference>
<dbReference type="CDD" id="cd02696">
    <property type="entry name" value="MurNAc-LAA"/>
    <property type="match status" value="1"/>
</dbReference>
<dbReference type="GO" id="GO:0009253">
    <property type="term" value="P:peptidoglycan catabolic process"/>
    <property type="evidence" value="ECO:0007669"/>
    <property type="project" value="InterPro"/>
</dbReference>
<dbReference type="Gene3D" id="3.40.630.40">
    <property type="entry name" value="Zn-dependent exopeptidases"/>
    <property type="match status" value="1"/>
</dbReference>
<feature type="domain" description="MurNAc-LAA" evidence="1">
    <location>
        <begin position="65"/>
        <end position="170"/>
    </location>
</feature>
<organism evidence="2">
    <name type="scientific">Myoviridae sp. ctJfU3</name>
    <dbReference type="NCBI Taxonomy" id="2826638"/>
    <lineage>
        <taxon>Viruses</taxon>
        <taxon>Duplodnaviria</taxon>
        <taxon>Heunggongvirae</taxon>
        <taxon>Uroviricota</taxon>
        <taxon>Caudoviricetes</taxon>
    </lineage>
</organism>
<dbReference type="PANTHER" id="PTHR30404:SF8">
    <property type="entry name" value="AUTOLYSIN PH-RELATED"/>
    <property type="match status" value="1"/>
</dbReference>
<name>A0A8S5MNP1_9CAUD</name>
<dbReference type="EMBL" id="BK014944">
    <property type="protein sequence ID" value="DAD83828.1"/>
    <property type="molecule type" value="Genomic_DNA"/>
</dbReference>
<protein>
    <submittedName>
        <fullName evidence="2">Cell wall hydrolase autolysin</fullName>
    </submittedName>
</protein>
<keyword evidence="2" id="KW-0378">Hydrolase</keyword>
<dbReference type="SUPFAM" id="SSF53187">
    <property type="entry name" value="Zn-dependent exopeptidases"/>
    <property type="match status" value="1"/>
</dbReference>